<dbReference type="VEuPathDB" id="VectorBase:GAUT035690"/>
<sequence>MVPQARTREIIREYHSRLSEGHLGITKAVEKIKENFYWVGIKDSVAVCIRISVANRKARKVPYDQMTPSTGANEAIKTIEELFHTIRRNVEQSPPHQHRKTRDCI</sequence>
<evidence type="ECO:0000313" key="3">
    <source>
        <dbReference type="Proteomes" id="UP000078200"/>
    </source>
</evidence>
<protein>
    <submittedName>
        <fullName evidence="2">Integrase_H2C2 domain-containing protein</fullName>
    </submittedName>
</protein>
<accession>A0A1A9VFK8</accession>
<dbReference type="InterPro" id="IPR041588">
    <property type="entry name" value="Integrase_H2C2"/>
</dbReference>
<proteinExistence type="predicted"/>
<organism evidence="2 3">
    <name type="scientific">Glossina austeni</name>
    <name type="common">Savannah tsetse fly</name>
    <dbReference type="NCBI Taxonomy" id="7395"/>
    <lineage>
        <taxon>Eukaryota</taxon>
        <taxon>Metazoa</taxon>
        <taxon>Ecdysozoa</taxon>
        <taxon>Arthropoda</taxon>
        <taxon>Hexapoda</taxon>
        <taxon>Insecta</taxon>
        <taxon>Pterygota</taxon>
        <taxon>Neoptera</taxon>
        <taxon>Endopterygota</taxon>
        <taxon>Diptera</taxon>
        <taxon>Brachycera</taxon>
        <taxon>Muscomorpha</taxon>
        <taxon>Hippoboscoidea</taxon>
        <taxon>Glossinidae</taxon>
        <taxon>Glossina</taxon>
    </lineage>
</organism>
<dbReference type="Pfam" id="PF17921">
    <property type="entry name" value="Integrase_H2C2"/>
    <property type="match status" value="1"/>
</dbReference>
<dbReference type="Proteomes" id="UP000078200">
    <property type="component" value="Unassembled WGS sequence"/>
</dbReference>
<evidence type="ECO:0000259" key="1">
    <source>
        <dbReference type="Pfam" id="PF17921"/>
    </source>
</evidence>
<evidence type="ECO:0000313" key="2">
    <source>
        <dbReference type="EnsemblMetazoa" id="GAUT035690-PA"/>
    </source>
</evidence>
<keyword evidence="3" id="KW-1185">Reference proteome</keyword>
<dbReference type="EnsemblMetazoa" id="GAUT035690-RA">
    <property type="protein sequence ID" value="GAUT035690-PA"/>
    <property type="gene ID" value="GAUT035690"/>
</dbReference>
<feature type="domain" description="Integrase zinc-binding" evidence="1">
    <location>
        <begin position="2"/>
        <end position="50"/>
    </location>
</feature>
<reference evidence="2" key="1">
    <citation type="submission" date="2020-05" db="UniProtKB">
        <authorList>
            <consortium name="EnsemblMetazoa"/>
        </authorList>
    </citation>
    <scope>IDENTIFICATION</scope>
    <source>
        <strain evidence="2">TTRI</strain>
    </source>
</reference>
<name>A0A1A9VFK8_GLOAU</name>
<dbReference type="AlphaFoldDB" id="A0A1A9VFK8"/>
<dbReference type="Gene3D" id="1.10.340.70">
    <property type="match status" value="1"/>
</dbReference>